<feature type="compositionally biased region" description="Polar residues" evidence="2">
    <location>
        <begin position="327"/>
        <end position="336"/>
    </location>
</feature>
<feature type="region of interest" description="Disordered" evidence="2">
    <location>
        <begin position="806"/>
        <end position="851"/>
    </location>
</feature>
<evidence type="ECO:0000256" key="2">
    <source>
        <dbReference type="SAM" id="MobiDB-lite"/>
    </source>
</evidence>
<feature type="compositionally biased region" description="Basic and acidic residues" evidence="2">
    <location>
        <begin position="397"/>
        <end position="408"/>
    </location>
</feature>
<feature type="compositionally biased region" description="Basic and acidic residues" evidence="2">
    <location>
        <begin position="741"/>
        <end position="759"/>
    </location>
</feature>
<evidence type="ECO:0000256" key="1">
    <source>
        <dbReference type="SAM" id="Coils"/>
    </source>
</evidence>
<feature type="compositionally biased region" description="Pro residues" evidence="2">
    <location>
        <begin position="537"/>
        <end position="550"/>
    </location>
</feature>
<feature type="region of interest" description="Disordered" evidence="2">
    <location>
        <begin position="526"/>
        <end position="555"/>
    </location>
</feature>
<dbReference type="GO" id="GO:0005814">
    <property type="term" value="C:centriole"/>
    <property type="evidence" value="ECO:0007669"/>
    <property type="project" value="TreeGrafter"/>
</dbReference>
<dbReference type="AlphaFoldDB" id="A0AAV6FWM6"/>
<dbReference type="GO" id="GO:0036064">
    <property type="term" value="C:ciliary basal body"/>
    <property type="evidence" value="ECO:0007669"/>
    <property type="project" value="TreeGrafter"/>
</dbReference>
<dbReference type="GO" id="GO:0007224">
    <property type="term" value="P:smoothened signaling pathway"/>
    <property type="evidence" value="ECO:0007669"/>
    <property type="project" value="InterPro"/>
</dbReference>
<accession>A0AAV6FWM6</accession>
<gene>
    <name evidence="3" type="ORF">AALO_G00243930</name>
</gene>
<dbReference type="EMBL" id="JADWDJ010000019">
    <property type="protein sequence ID" value="KAG5265567.1"/>
    <property type="molecule type" value="Genomic_DNA"/>
</dbReference>
<dbReference type="PANTHER" id="PTHR15721">
    <property type="entry name" value="KIAA0586 PROTEIN"/>
    <property type="match status" value="1"/>
</dbReference>
<feature type="region of interest" description="Disordered" evidence="2">
    <location>
        <begin position="664"/>
        <end position="759"/>
    </location>
</feature>
<proteinExistence type="predicted"/>
<feature type="coiled-coil region" evidence="1">
    <location>
        <begin position="258"/>
        <end position="285"/>
    </location>
</feature>
<organism evidence="3 4">
    <name type="scientific">Alosa alosa</name>
    <name type="common">allis shad</name>
    <dbReference type="NCBI Taxonomy" id="278164"/>
    <lineage>
        <taxon>Eukaryota</taxon>
        <taxon>Metazoa</taxon>
        <taxon>Chordata</taxon>
        <taxon>Craniata</taxon>
        <taxon>Vertebrata</taxon>
        <taxon>Euteleostomi</taxon>
        <taxon>Actinopterygii</taxon>
        <taxon>Neopterygii</taxon>
        <taxon>Teleostei</taxon>
        <taxon>Clupei</taxon>
        <taxon>Clupeiformes</taxon>
        <taxon>Clupeoidei</taxon>
        <taxon>Clupeidae</taxon>
        <taxon>Alosa</taxon>
    </lineage>
</organism>
<keyword evidence="1" id="KW-0175">Coiled coil</keyword>
<dbReference type="PANTHER" id="PTHR15721:SF2">
    <property type="entry name" value="PROTEIN TALPID3"/>
    <property type="match status" value="1"/>
</dbReference>
<feature type="region of interest" description="Disordered" evidence="2">
    <location>
        <begin position="315"/>
        <end position="496"/>
    </location>
</feature>
<feature type="compositionally biased region" description="Low complexity" evidence="2">
    <location>
        <begin position="484"/>
        <end position="495"/>
    </location>
</feature>
<dbReference type="InterPro" id="IPR029246">
    <property type="entry name" value="TALPID3"/>
</dbReference>
<sequence length="851" mass="92571">MTSRKLNFNDSTSSSDAGDILIRSTRVGLQEQNGRIQRTTQESNVTSISSLGSQHIKISVRKLDDFFQPSSNDETSNSSSVGHPLVSEDLRASKQPVLSKEIRMQAVRKESPVPRRHEIPEVQTHVSQAGGSGHKAARPDVVISTYAPGGKEAVRAAMKQRSQSAPVKRQVKVKLLDQSAALTPELQSGQQPQPSQVWLPATEDQHAATTAAAVTAAAIAATAPIMKAQSDMEAMMARVASELRRLQEMGSGGGRVQEGGASERVAQLEQQLSALTQQRLQHLELIQNQQLELQNRLMGSALDVVTGRALALAQRPQPASAPPVMVNTPQTKNNPSVDKYTSDKAFRASGSQLEDQRGKSRSPLETPAPRKVIPKPVRWNSGGQPPNHHAPKASKQSRPEKGNGRLLEDILNNQRSPGRSTRSVGGKQVAMATAEHQTDKNRVDQSRRDRTSPGSSPADLGELSGRRPQDVQPRLGGTEPGRLSGAEAAEGSSSAVKKANEMLQDLGRLKSEMQTLLQAHDAFPVERSRSTLNSAPAPAPAPAATPPPPAAVSMRPQGASAVFMPTAVPLSRPSLLQKHPAPPSMFEDAGRVLREVRHSRKVLEDNLEALLRARDADALHWQLEALANNRDDSEELRIRRTVDAWINTLNKEIQDELVREEVERERSREAAQQASGEGKAVAAGSSDPRPGAKRGPQAAASKRPLHRSTRGQENRQPPNKQALPSSSAHTTQQQQQQQPEQKPHAIREVDVRVDRRDDEEFLSKIYGKALYEGHRRTLKKGPYLRFSSPSPQSKAQRPKVIESVRGVKMKSSKTQTSLEPVPAPVASEPRFLFTPTGPADQQDPASPCRAT</sequence>
<protein>
    <submittedName>
        <fullName evidence="3">Uncharacterized protein</fullName>
    </submittedName>
</protein>
<feature type="compositionally biased region" description="Polar residues" evidence="2">
    <location>
        <begin position="714"/>
        <end position="731"/>
    </location>
</feature>
<dbReference type="Proteomes" id="UP000823561">
    <property type="component" value="Chromosome 19"/>
</dbReference>
<keyword evidence="4" id="KW-1185">Reference proteome</keyword>
<reference evidence="3" key="1">
    <citation type="submission" date="2020-10" db="EMBL/GenBank/DDBJ databases">
        <title>Chromosome-scale genome assembly of the Allis shad, Alosa alosa.</title>
        <authorList>
            <person name="Margot Z."/>
            <person name="Christophe K."/>
            <person name="Cabau C."/>
            <person name="Louis A."/>
            <person name="Berthelot C."/>
            <person name="Parey E."/>
            <person name="Roest Crollius H."/>
            <person name="Montfort J."/>
            <person name="Robinson-Rechavi M."/>
            <person name="Bucao C."/>
            <person name="Bouchez O."/>
            <person name="Gislard M."/>
            <person name="Lluch J."/>
            <person name="Milhes M."/>
            <person name="Lampietro C."/>
            <person name="Lopez Roques C."/>
            <person name="Donnadieu C."/>
            <person name="Braasch I."/>
            <person name="Desvignes T."/>
            <person name="Postlethwait J."/>
            <person name="Bobe J."/>
            <person name="Guiguen Y."/>
        </authorList>
    </citation>
    <scope>NUCLEOTIDE SEQUENCE</scope>
    <source>
        <strain evidence="3">M-15738</strain>
        <tissue evidence="3">Blood</tissue>
    </source>
</reference>
<feature type="compositionally biased region" description="Basic and acidic residues" evidence="2">
    <location>
        <begin position="436"/>
        <end position="451"/>
    </location>
</feature>
<evidence type="ECO:0000313" key="3">
    <source>
        <dbReference type="EMBL" id="KAG5265567.1"/>
    </source>
</evidence>
<comment type="caution">
    <text evidence="3">The sequence shown here is derived from an EMBL/GenBank/DDBJ whole genome shotgun (WGS) entry which is preliminary data.</text>
</comment>
<feature type="compositionally biased region" description="Polar residues" evidence="2">
    <location>
        <begin position="411"/>
        <end position="423"/>
    </location>
</feature>
<dbReference type="Pfam" id="PF15324">
    <property type="entry name" value="TALPID3"/>
    <property type="match status" value="1"/>
</dbReference>
<evidence type="ECO:0000313" key="4">
    <source>
        <dbReference type="Proteomes" id="UP000823561"/>
    </source>
</evidence>
<name>A0AAV6FWM6_9TELE</name>